<evidence type="ECO:0000313" key="2">
    <source>
        <dbReference type="Proteomes" id="UP000198635"/>
    </source>
</evidence>
<dbReference type="AlphaFoldDB" id="A0A1I3PUR3"/>
<dbReference type="STRING" id="52560.SAMN04488082_102119"/>
<dbReference type="RefSeq" id="WP_092372600.1">
    <property type="nucleotide sequence ID" value="NZ_FORX01000002.1"/>
</dbReference>
<name>A0A1I3PUR3_9BACT</name>
<dbReference type="EMBL" id="FORX01000002">
    <property type="protein sequence ID" value="SFJ25150.1"/>
    <property type="molecule type" value="Genomic_DNA"/>
</dbReference>
<dbReference type="PANTHER" id="PTHR23416">
    <property type="entry name" value="SIALIC ACID SYNTHASE-RELATED"/>
    <property type="match status" value="1"/>
</dbReference>
<reference evidence="2" key="1">
    <citation type="submission" date="2016-10" db="EMBL/GenBank/DDBJ databases">
        <authorList>
            <person name="Varghese N."/>
            <person name="Submissions S."/>
        </authorList>
    </citation>
    <scope>NUCLEOTIDE SEQUENCE [LARGE SCALE GENOMIC DNA]</scope>
    <source>
        <strain evidence="2">DSM 5918</strain>
    </source>
</reference>
<dbReference type="SUPFAM" id="SSF51161">
    <property type="entry name" value="Trimeric LpxA-like enzymes"/>
    <property type="match status" value="1"/>
</dbReference>
<evidence type="ECO:0008006" key="3">
    <source>
        <dbReference type="Google" id="ProtNLM"/>
    </source>
</evidence>
<evidence type="ECO:0000313" key="1">
    <source>
        <dbReference type="EMBL" id="SFJ25150.1"/>
    </source>
</evidence>
<gene>
    <name evidence="1" type="ORF">SAMN04488082_102119</name>
</gene>
<dbReference type="OrthoDB" id="9782091at2"/>
<dbReference type="Gene3D" id="2.160.10.10">
    <property type="entry name" value="Hexapeptide repeat proteins"/>
    <property type="match status" value="1"/>
</dbReference>
<proteinExistence type="predicted"/>
<organism evidence="1 2">
    <name type="scientific">Desulfomicrobium apsheronum</name>
    <dbReference type="NCBI Taxonomy" id="52560"/>
    <lineage>
        <taxon>Bacteria</taxon>
        <taxon>Pseudomonadati</taxon>
        <taxon>Thermodesulfobacteriota</taxon>
        <taxon>Desulfovibrionia</taxon>
        <taxon>Desulfovibrionales</taxon>
        <taxon>Desulfomicrobiaceae</taxon>
        <taxon>Desulfomicrobium</taxon>
    </lineage>
</organism>
<dbReference type="InterPro" id="IPR051159">
    <property type="entry name" value="Hexapeptide_acetyltransf"/>
</dbReference>
<sequence length="278" mass="31574">MALSWHELSVKIRRRETPFYERLYTVAKVVRGISFPMDKTLHGFLYREWVLRTTLWHEFWRVVYYEPMFKSQCVSVGANFKMHYAGNGSSKILGDLQIHIGSNVTMFDNVAFVGLKVLDKPELHIGDNTYIGPLVKFRVGRKVTIGKYCMIVSPFIADNPGHQIDDMMARMQSAGGCPTSETIRPVIVGDFCWLTLETAIYPGTVVGDGVVAKLGTHLNKTVPPFCLVSGNPWKVERKLPIPEELKEIVGPERYESYFKAHREVDAGKYPMHGKSDRC</sequence>
<accession>A0A1I3PUR3</accession>
<keyword evidence="2" id="KW-1185">Reference proteome</keyword>
<protein>
    <recommendedName>
        <fullName evidence="3">Acetyltransferase (Isoleucine patch superfamily)</fullName>
    </recommendedName>
</protein>
<dbReference type="Proteomes" id="UP000198635">
    <property type="component" value="Unassembled WGS sequence"/>
</dbReference>
<dbReference type="InterPro" id="IPR011004">
    <property type="entry name" value="Trimer_LpxA-like_sf"/>
</dbReference>